<dbReference type="InterPro" id="IPR010987">
    <property type="entry name" value="Glutathione-S-Trfase_C-like"/>
</dbReference>
<dbReference type="SFLD" id="SFLDG00358">
    <property type="entry name" value="Main_(cytGST)"/>
    <property type="match status" value="2"/>
</dbReference>
<dbReference type="PANTHER" id="PTHR11260">
    <property type="entry name" value="GLUTATHIONE S-TRANSFERASE, GST, SUPERFAMILY, GST DOMAIN CONTAINING"/>
    <property type="match status" value="1"/>
</dbReference>
<dbReference type="PROSITE" id="PS50405">
    <property type="entry name" value="GST_CTER"/>
    <property type="match status" value="2"/>
</dbReference>
<comment type="catalytic activity">
    <reaction evidence="3">
        <text>RX + glutathione = an S-substituted glutathione + a halide anion + H(+)</text>
        <dbReference type="Rhea" id="RHEA:16437"/>
        <dbReference type="ChEBI" id="CHEBI:15378"/>
        <dbReference type="ChEBI" id="CHEBI:16042"/>
        <dbReference type="ChEBI" id="CHEBI:17792"/>
        <dbReference type="ChEBI" id="CHEBI:57925"/>
        <dbReference type="ChEBI" id="CHEBI:90779"/>
        <dbReference type="EC" id="2.5.1.18"/>
    </reaction>
</comment>
<dbReference type="EMBL" id="JAKOGI010001716">
    <property type="protein sequence ID" value="KAJ8424296.1"/>
    <property type="molecule type" value="Genomic_DNA"/>
</dbReference>
<sequence>MGGVEETVVLDFWSSPYAMRVKVALEEKGVKYMTKQEDLGNKSPLLLEMNPIHRMVPVLIHNGKPISESLVILQYIDEVWPHTSPLMPFDPHLRSRARFWVDFVDKKTYASAKKLWQAKGEEQETIKREFIESLKVLEEELKDGPFFGGDEFDYIDVALVPLTSWFYALEICGNFSIEAHCPKITAWAKRCQERGSVAKSLPHPHKIYGYVLELKQRLGLDSYAMRVKVALEEKGVKYVTKEEDLGNKSPLLLEMNPVHKMIPVLIHNGKPISESLIILQYIDEVWPHSSPLLPLDPYLRSQARFWGDFIDKKIYGGAKKLWKAKGEEQETIKREFIESLKLLEEELKDGPFFEGDKFGYIDVALVPITSWFYALEICGNFSIEVHCPKIIAWAKRCQDRESVAKSLPHPRKIYDFVLELKKSLGLE</sequence>
<feature type="domain" description="GST C-terminal" evidence="5">
    <location>
        <begin position="90"/>
        <end position="218"/>
    </location>
</feature>
<dbReference type="Pfam" id="PF02798">
    <property type="entry name" value="GST_N"/>
    <property type="match status" value="2"/>
</dbReference>
<gene>
    <name evidence="6" type="ORF">Cgig2_003278</name>
</gene>
<dbReference type="PROSITE" id="PS50404">
    <property type="entry name" value="GST_NTER"/>
    <property type="match status" value="2"/>
</dbReference>
<keyword evidence="2" id="KW-0808">Transferase</keyword>
<dbReference type="SUPFAM" id="SSF52833">
    <property type="entry name" value="Thioredoxin-like"/>
    <property type="match status" value="2"/>
</dbReference>
<dbReference type="FunFam" id="3.40.30.10:FF:000014">
    <property type="entry name" value="Tau class glutathione S-transferase"/>
    <property type="match status" value="2"/>
</dbReference>
<dbReference type="PANTHER" id="PTHR11260:SF781">
    <property type="entry name" value="GLUTATHIONE S-TRANSFERASE U19"/>
    <property type="match status" value="1"/>
</dbReference>
<dbReference type="InterPro" id="IPR045073">
    <property type="entry name" value="Omega/Tau-like"/>
</dbReference>
<dbReference type="SFLD" id="SFLDS00019">
    <property type="entry name" value="Glutathione_Transferase_(cytos"/>
    <property type="match status" value="2"/>
</dbReference>
<dbReference type="Pfam" id="PF13410">
    <property type="entry name" value="GST_C_2"/>
    <property type="match status" value="1"/>
</dbReference>
<dbReference type="CDD" id="cd03058">
    <property type="entry name" value="GST_N_Tau"/>
    <property type="match status" value="2"/>
</dbReference>
<dbReference type="OrthoDB" id="202840at2759"/>
<evidence type="ECO:0000256" key="2">
    <source>
        <dbReference type="ARBA" id="ARBA00022679"/>
    </source>
</evidence>
<keyword evidence="7" id="KW-1185">Reference proteome</keyword>
<protein>
    <recommendedName>
        <fullName evidence="1">glutathione transferase</fullName>
        <ecNumber evidence="1">2.5.1.18</ecNumber>
    </recommendedName>
</protein>
<dbReference type="CDD" id="cd03185">
    <property type="entry name" value="GST_C_Tau"/>
    <property type="match status" value="2"/>
</dbReference>
<evidence type="ECO:0000313" key="7">
    <source>
        <dbReference type="Proteomes" id="UP001153076"/>
    </source>
</evidence>
<evidence type="ECO:0000259" key="5">
    <source>
        <dbReference type="PROSITE" id="PS50405"/>
    </source>
</evidence>
<dbReference type="GO" id="GO:0005737">
    <property type="term" value="C:cytoplasm"/>
    <property type="evidence" value="ECO:0007669"/>
    <property type="project" value="TreeGrafter"/>
</dbReference>
<dbReference type="Gene3D" id="1.20.1050.10">
    <property type="match status" value="2"/>
</dbReference>
<dbReference type="InterPro" id="IPR036282">
    <property type="entry name" value="Glutathione-S-Trfase_C_sf"/>
</dbReference>
<accession>A0A9Q1JL21</accession>
<feature type="domain" description="GST N-terminal" evidence="4">
    <location>
        <begin position="211"/>
        <end position="290"/>
    </location>
</feature>
<evidence type="ECO:0000259" key="4">
    <source>
        <dbReference type="PROSITE" id="PS50404"/>
    </source>
</evidence>
<dbReference type="InterPro" id="IPR004045">
    <property type="entry name" value="Glutathione_S-Trfase_N"/>
</dbReference>
<dbReference type="GO" id="GO:0004364">
    <property type="term" value="F:glutathione transferase activity"/>
    <property type="evidence" value="ECO:0007669"/>
    <property type="project" value="UniProtKB-EC"/>
</dbReference>
<dbReference type="Pfam" id="PF00043">
    <property type="entry name" value="GST_C"/>
    <property type="match status" value="1"/>
</dbReference>
<dbReference type="EC" id="2.5.1.18" evidence="1"/>
<dbReference type="InterPro" id="IPR004046">
    <property type="entry name" value="GST_C"/>
</dbReference>
<dbReference type="SFLD" id="SFLDG01152">
    <property type="entry name" value="Main.3:_Omega-_and_Tau-like"/>
    <property type="match status" value="2"/>
</dbReference>
<evidence type="ECO:0000256" key="1">
    <source>
        <dbReference type="ARBA" id="ARBA00012452"/>
    </source>
</evidence>
<dbReference type="InterPro" id="IPR036249">
    <property type="entry name" value="Thioredoxin-like_sf"/>
</dbReference>
<dbReference type="InterPro" id="IPR040079">
    <property type="entry name" value="Glutathione_S-Trfase"/>
</dbReference>
<dbReference type="SUPFAM" id="SSF47616">
    <property type="entry name" value="GST C-terminal domain-like"/>
    <property type="match status" value="2"/>
</dbReference>
<organism evidence="6 7">
    <name type="scientific">Carnegiea gigantea</name>
    <dbReference type="NCBI Taxonomy" id="171969"/>
    <lineage>
        <taxon>Eukaryota</taxon>
        <taxon>Viridiplantae</taxon>
        <taxon>Streptophyta</taxon>
        <taxon>Embryophyta</taxon>
        <taxon>Tracheophyta</taxon>
        <taxon>Spermatophyta</taxon>
        <taxon>Magnoliopsida</taxon>
        <taxon>eudicotyledons</taxon>
        <taxon>Gunneridae</taxon>
        <taxon>Pentapetalae</taxon>
        <taxon>Caryophyllales</taxon>
        <taxon>Cactineae</taxon>
        <taxon>Cactaceae</taxon>
        <taxon>Cactoideae</taxon>
        <taxon>Echinocereeae</taxon>
        <taxon>Carnegiea</taxon>
    </lineage>
</organism>
<evidence type="ECO:0000313" key="6">
    <source>
        <dbReference type="EMBL" id="KAJ8424296.1"/>
    </source>
</evidence>
<comment type="caution">
    <text evidence="6">The sequence shown here is derived from an EMBL/GenBank/DDBJ whole genome shotgun (WGS) entry which is preliminary data.</text>
</comment>
<dbReference type="FunFam" id="1.20.1050.10:FF:000018">
    <property type="entry name" value="Glutathione S-transferase U20"/>
    <property type="match status" value="2"/>
</dbReference>
<proteinExistence type="predicted"/>
<feature type="domain" description="GST C-terminal" evidence="5">
    <location>
        <begin position="296"/>
        <end position="416"/>
    </location>
</feature>
<dbReference type="GO" id="GO:0006749">
    <property type="term" value="P:glutathione metabolic process"/>
    <property type="evidence" value="ECO:0007669"/>
    <property type="project" value="InterPro"/>
</dbReference>
<evidence type="ECO:0000256" key="3">
    <source>
        <dbReference type="ARBA" id="ARBA00047960"/>
    </source>
</evidence>
<dbReference type="AlphaFoldDB" id="A0A9Q1JL21"/>
<dbReference type="InterPro" id="IPR045074">
    <property type="entry name" value="GST_C_Tau"/>
</dbReference>
<name>A0A9Q1JL21_9CARY</name>
<reference evidence="6" key="1">
    <citation type="submission" date="2022-04" db="EMBL/GenBank/DDBJ databases">
        <title>Carnegiea gigantea Genome sequencing and assembly v2.</title>
        <authorList>
            <person name="Copetti D."/>
            <person name="Sanderson M.J."/>
            <person name="Burquez A."/>
            <person name="Wojciechowski M.F."/>
        </authorList>
    </citation>
    <scope>NUCLEOTIDE SEQUENCE</scope>
    <source>
        <strain evidence="6">SGP5-SGP5p</strain>
        <tissue evidence="6">Aerial part</tissue>
    </source>
</reference>
<dbReference type="Proteomes" id="UP001153076">
    <property type="component" value="Unassembled WGS sequence"/>
</dbReference>
<dbReference type="Gene3D" id="3.40.30.10">
    <property type="entry name" value="Glutaredoxin"/>
    <property type="match status" value="2"/>
</dbReference>
<feature type="domain" description="GST N-terminal" evidence="4">
    <location>
        <begin position="5"/>
        <end position="84"/>
    </location>
</feature>